<dbReference type="InterPro" id="IPR026983">
    <property type="entry name" value="DHC"/>
</dbReference>
<accession>T1HK16</accession>
<dbReference type="Gene3D" id="1.10.287.2620">
    <property type="match status" value="1"/>
</dbReference>
<name>T1HK16_RHOPR</name>
<dbReference type="InterPro" id="IPR042222">
    <property type="entry name" value="Dynein_2_N"/>
</dbReference>
<dbReference type="GO" id="GO:0045505">
    <property type="term" value="F:dynein intermediate chain binding"/>
    <property type="evidence" value="ECO:0007669"/>
    <property type="project" value="InterPro"/>
</dbReference>
<protein>
    <submittedName>
        <fullName evidence="2">DHC_N2 domain-containing protein</fullName>
    </submittedName>
</protein>
<dbReference type="eggNOG" id="KOG3595">
    <property type="taxonomic scope" value="Eukaryota"/>
</dbReference>
<dbReference type="Gene3D" id="3.20.180.20">
    <property type="entry name" value="Dynein heavy chain, N-terminal domain 2"/>
    <property type="match status" value="1"/>
</dbReference>
<dbReference type="Gene3D" id="1.20.140.100">
    <property type="entry name" value="Dynein heavy chain, N-terminal domain 2"/>
    <property type="match status" value="1"/>
</dbReference>
<dbReference type="EnsemblMetazoa" id="RPRC004389-RA">
    <property type="protein sequence ID" value="RPRC004389-PA"/>
    <property type="gene ID" value="RPRC004389"/>
</dbReference>
<evidence type="ECO:0000313" key="3">
    <source>
        <dbReference type="Proteomes" id="UP000015103"/>
    </source>
</evidence>
<dbReference type="HOGENOM" id="CLU_427825_0_0_1"/>
<proteinExistence type="predicted"/>
<dbReference type="PANTHER" id="PTHR45703">
    <property type="entry name" value="DYNEIN HEAVY CHAIN"/>
    <property type="match status" value="1"/>
</dbReference>
<dbReference type="VEuPathDB" id="VectorBase:RPRC004389"/>
<reference evidence="2" key="1">
    <citation type="submission" date="2015-05" db="UniProtKB">
        <authorList>
            <consortium name="EnsemblMetazoa"/>
        </authorList>
    </citation>
    <scope>IDENTIFICATION</scope>
</reference>
<dbReference type="Proteomes" id="UP000015103">
    <property type="component" value="Unassembled WGS sequence"/>
</dbReference>
<dbReference type="InParanoid" id="T1HK16"/>
<dbReference type="GO" id="GO:0051959">
    <property type="term" value="F:dynein light intermediate chain binding"/>
    <property type="evidence" value="ECO:0007669"/>
    <property type="project" value="InterPro"/>
</dbReference>
<dbReference type="GO" id="GO:0007018">
    <property type="term" value="P:microtubule-based movement"/>
    <property type="evidence" value="ECO:0007669"/>
    <property type="project" value="InterPro"/>
</dbReference>
<evidence type="ECO:0000259" key="1">
    <source>
        <dbReference type="Pfam" id="PF08393"/>
    </source>
</evidence>
<dbReference type="EMBL" id="ACPB03013241">
    <property type="status" value="NOT_ANNOTATED_CDS"/>
    <property type="molecule type" value="Genomic_DNA"/>
</dbReference>
<organism evidence="2 3">
    <name type="scientific">Rhodnius prolixus</name>
    <name type="common">Triatomid bug</name>
    <dbReference type="NCBI Taxonomy" id="13249"/>
    <lineage>
        <taxon>Eukaryota</taxon>
        <taxon>Metazoa</taxon>
        <taxon>Ecdysozoa</taxon>
        <taxon>Arthropoda</taxon>
        <taxon>Hexapoda</taxon>
        <taxon>Insecta</taxon>
        <taxon>Pterygota</taxon>
        <taxon>Neoptera</taxon>
        <taxon>Paraneoptera</taxon>
        <taxon>Hemiptera</taxon>
        <taxon>Heteroptera</taxon>
        <taxon>Panheteroptera</taxon>
        <taxon>Cimicomorpha</taxon>
        <taxon>Reduviidae</taxon>
        <taxon>Triatominae</taxon>
        <taxon>Rhodnius</taxon>
    </lineage>
</organism>
<dbReference type="AlphaFoldDB" id="T1HK16"/>
<dbReference type="GO" id="GO:0030286">
    <property type="term" value="C:dynein complex"/>
    <property type="evidence" value="ECO:0007669"/>
    <property type="project" value="InterPro"/>
</dbReference>
<keyword evidence="3" id="KW-1185">Reference proteome</keyword>
<sequence length="640" mass="74968">MELQEKFLKQFIDIKLAKRAIDYTNEVFQLPKLEYTTLEVACEECSNIPRLSEIKLKLREFFRNYGECVWKKIDIAEAENELTEIEEAISRLPESLKQRQVCTKITKTVQNCDQLLQLILNYLRRPSVRERHWERIFAVSAQRKSDENILQLKLIELYKMRLYYLTTDIQKIVEEAELEYSLQKFMIQCTEFWSNYLFDTTDHYVEVVNEGPHGDGNVRGKRKIKRGKTISNFEPIKIALDDYLTTLQVKQTFQCAVIHCTSIIRWKDELSRCVDVINELEKTQNSLIILEQILCRNVFNKTKAIQLFMEVDAGFHKLIEDICRNPIVFKQCKKLRKSSVLTYMQNKIKNSMEIVYENLQNKRMVFPRYYFVSDEELLDILSAEYPSNIEAYISKIFINIDGFVTGEDSEGQKIIMGMISSEQEILYFGSTVDLKDSTEELMAKSLRLMKCGLKTQIMQCTYDLTNEDSPDCDVTWMRNNLGVAGLTAHFVRWTQDVEDSFKKQLDLTRLRSKVRRQFDSIQNLLRSDAISQTDRDKFVLYYLFFSQIREVFESLLQEKAKRTQTAIKTMGKTLDPFGGTVFTFLKNVSPGIKTKKLSYGSLLIETSVTNERAKSLLTLEKYEELNVKVELHRSLNILRV</sequence>
<dbReference type="InterPro" id="IPR013602">
    <property type="entry name" value="Dynein_heavy_linker"/>
</dbReference>
<dbReference type="STRING" id="13249.T1HK16"/>
<feature type="domain" description="Dynein heavy chain linker" evidence="1">
    <location>
        <begin position="41"/>
        <end position="460"/>
    </location>
</feature>
<dbReference type="InterPro" id="IPR042228">
    <property type="entry name" value="Dynein_linker_3"/>
</dbReference>
<dbReference type="Gene3D" id="1.20.58.1120">
    <property type="match status" value="1"/>
</dbReference>
<dbReference type="Pfam" id="PF08393">
    <property type="entry name" value="DHC_N2"/>
    <property type="match status" value="1"/>
</dbReference>
<evidence type="ECO:0000313" key="2">
    <source>
        <dbReference type="EnsemblMetazoa" id="RPRC004389-PA"/>
    </source>
</evidence>